<dbReference type="OrthoDB" id="9812656at2"/>
<name>B8INB7_METNO</name>
<dbReference type="Proteomes" id="UP000008207">
    <property type="component" value="Chromosome"/>
</dbReference>
<dbReference type="HOGENOM" id="CLU_046006_4_3_5"/>
<sequence length="173" mass="18329">MHVDRFDHIVLTVADIDRTCDFYQRACGMEIVTFGNGRKALQFGRQKINLHQAGKEIDPKAARPTAGSGDFCLITSVPIEAVKRHLEASGFVIEEGIVDRTGAVGPIRSIYLRDPDMNLVEISCSTSSGDSGSTSSDPAIIDEAHVTATTPSLDIAVLPGDGIGRAGASAHPP</sequence>
<reference evidence="2 3" key="1">
    <citation type="submission" date="2009-01" db="EMBL/GenBank/DDBJ databases">
        <title>Complete sequence of chromosome of Methylobacterium nodulans ORS 2060.</title>
        <authorList>
            <consortium name="US DOE Joint Genome Institute"/>
            <person name="Lucas S."/>
            <person name="Copeland A."/>
            <person name="Lapidus A."/>
            <person name="Glavina del Rio T."/>
            <person name="Dalin E."/>
            <person name="Tice H."/>
            <person name="Bruce D."/>
            <person name="Goodwin L."/>
            <person name="Pitluck S."/>
            <person name="Sims D."/>
            <person name="Brettin T."/>
            <person name="Detter J.C."/>
            <person name="Han C."/>
            <person name="Larimer F."/>
            <person name="Land M."/>
            <person name="Hauser L."/>
            <person name="Kyrpides N."/>
            <person name="Ivanova N."/>
            <person name="Marx C.J."/>
            <person name="Richardson P."/>
        </authorList>
    </citation>
    <scope>NUCLEOTIDE SEQUENCE [LARGE SCALE GENOMIC DNA]</scope>
    <source>
        <strain evidence="3">LMG 21967 / CNCM I-2342 / ORS 2060</strain>
    </source>
</reference>
<dbReference type="Pfam" id="PF00903">
    <property type="entry name" value="Glyoxalase"/>
    <property type="match status" value="1"/>
</dbReference>
<organism evidence="2 3">
    <name type="scientific">Methylobacterium nodulans (strain LMG 21967 / CNCM I-2342 / ORS 2060)</name>
    <dbReference type="NCBI Taxonomy" id="460265"/>
    <lineage>
        <taxon>Bacteria</taxon>
        <taxon>Pseudomonadati</taxon>
        <taxon>Pseudomonadota</taxon>
        <taxon>Alphaproteobacteria</taxon>
        <taxon>Hyphomicrobiales</taxon>
        <taxon>Methylobacteriaceae</taxon>
        <taxon>Methylobacterium</taxon>
    </lineage>
</organism>
<dbReference type="AlphaFoldDB" id="B8INB7"/>
<dbReference type="InterPro" id="IPR029068">
    <property type="entry name" value="Glyas_Bleomycin-R_OHBP_Dase"/>
</dbReference>
<keyword evidence="2" id="KW-0223">Dioxygenase</keyword>
<protein>
    <submittedName>
        <fullName evidence="2">Glyoxalase/bleomycin resistance protein/dioxygenase</fullName>
    </submittedName>
</protein>
<evidence type="ECO:0000313" key="2">
    <source>
        <dbReference type="EMBL" id="ACL56443.1"/>
    </source>
</evidence>
<dbReference type="SUPFAM" id="SSF54593">
    <property type="entry name" value="Glyoxalase/Bleomycin resistance protein/Dihydroxybiphenyl dioxygenase"/>
    <property type="match status" value="1"/>
</dbReference>
<feature type="domain" description="VOC" evidence="1">
    <location>
        <begin position="5"/>
        <end position="125"/>
    </location>
</feature>
<dbReference type="InterPro" id="IPR050383">
    <property type="entry name" value="GlyoxalaseI/FosfomycinResist"/>
</dbReference>
<accession>B8INB7</accession>
<keyword evidence="3" id="KW-1185">Reference proteome</keyword>
<dbReference type="InterPro" id="IPR004360">
    <property type="entry name" value="Glyas_Fos-R_dOase_dom"/>
</dbReference>
<dbReference type="InterPro" id="IPR037523">
    <property type="entry name" value="VOC_core"/>
</dbReference>
<dbReference type="PANTHER" id="PTHR21366">
    <property type="entry name" value="GLYOXALASE FAMILY PROTEIN"/>
    <property type="match status" value="1"/>
</dbReference>
<dbReference type="KEGG" id="mno:Mnod_1449"/>
<gene>
    <name evidence="2" type="ordered locus">Mnod_1449</name>
</gene>
<dbReference type="PANTHER" id="PTHR21366:SF14">
    <property type="entry name" value="GLYOXALASE DOMAIN-CONTAINING PROTEIN 5"/>
    <property type="match status" value="1"/>
</dbReference>
<dbReference type="eggNOG" id="COG0346">
    <property type="taxonomic scope" value="Bacteria"/>
</dbReference>
<keyword evidence="2" id="KW-0560">Oxidoreductase</keyword>
<evidence type="ECO:0000313" key="3">
    <source>
        <dbReference type="Proteomes" id="UP000008207"/>
    </source>
</evidence>
<dbReference type="GO" id="GO:0051213">
    <property type="term" value="F:dioxygenase activity"/>
    <property type="evidence" value="ECO:0007669"/>
    <property type="project" value="UniProtKB-KW"/>
</dbReference>
<evidence type="ECO:0000259" key="1">
    <source>
        <dbReference type="PROSITE" id="PS51819"/>
    </source>
</evidence>
<dbReference type="PROSITE" id="PS51819">
    <property type="entry name" value="VOC"/>
    <property type="match status" value="1"/>
</dbReference>
<dbReference type="CDD" id="cd07253">
    <property type="entry name" value="GLOD5"/>
    <property type="match status" value="1"/>
</dbReference>
<proteinExistence type="predicted"/>
<dbReference type="Gene3D" id="3.10.180.10">
    <property type="entry name" value="2,3-Dihydroxybiphenyl 1,2-Dioxygenase, domain 1"/>
    <property type="match status" value="1"/>
</dbReference>
<dbReference type="EMBL" id="CP001349">
    <property type="protein sequence ID" value="ACL56443.1"/>
    <property type="molecule type" value="Genomic_DNA"/>
</dbReference>
<dbReference type="STRING" id="460265.Mnod_1449"/>